<evidence type="ECO:0000256" key="2">
    <source>
        <dbReference type="ARBA" id="ARBA00022840"/>
    </source>
</evidence>
<dbReference type="InterPro" id="IPR010488">
    <property type="entry name" value="Zeta_toxin_domain"/>
</dbReference>
<gene>
    <name evidence="4" type="ORF">NCTC12112_02485</name>
</gene>
<accession>A0AAX2JEU5</accession>
<evidence type="ECO:0000259" key="3">
    <source>
        <dbReference type="Pfam" id="PF06414"/>
    </source>
</evidence>
<proteinExistence type="predicted"/>
<keyword evidence="1" id="KW-0547">Nucleotide-binding</keyword>
<keyword evidence="2" id="KW-0067">ATP-binding</keyword>
<dbReference type="InterPro" id="IPR027417">
    <property type="entry name" value="P-loop_NTPase"/>
</dbReference>
<dbReference type="GeneID" id="78453766"/>
<evidence type="ECO:0000256" key="1">
    <source>
        <dbReference type="ARBA" id="ARBA00022741"/>
    </source>
</evidence>
<dbReference type="Pfam" id="PF06414">
    <property type="entry name" value="Zeta_toxin"/>
    <property type="match status" value="1"/>
</dbReference>
<dbReference type="EMBL" id="LS483487">
    <property type="protein sequence ID" value="SQJ10791.1"/>
    <property type="molecule type" value="Genomic_DNA"/>
</dbReference>
<dbReference type="PANTHER" id="PTHR39206">
    <property type="entry name" value="SLL8004 PROTEIN"/>
    <property type="match status" value="1"/>
</dbReference>
<reference evidence="4 5" key="1">
    <citation type="submission" date="2018-06" db="EMBL/GenBank/DDBJ databases">
        <authorList>
            <consortium name="Pathogen Informatics"/>
            <person name="Doyle S."/>
        </authorList>
    </citation>
    <scope>NUCLEOTIDE SEQUENCE [LARGE SCALE GENOMIC DNA]</scope>
    <source>
        <strain evidence="4 5">NCTC12112</strain>
    </source>
</reference>
<dbReference type="KEGG" id="ful:C4N20_03015"/>
<evidence type="ECO:0000313" key="4">
    <source>
        <dbReference type="EMBL" id="SQJ10791.1"/>
    </source>
</evidence>
<protein>
    <submittedName>
        <fullName evidence="4">Uncharacterized protein conserved in bacteria</fullName>
    </submittedName>
</protein>
<dbReference type="SUPFAM" id="SSF52540">
    <property type="entry name" value="P-loop containing nucleoside triphosphate hydrolases"/>
    <property type="match status" value="1"/>
</dbReference>
<dbReference type="GO" id="GO:0016301">
    <property type="term" value="F:kinase activity"/>
    <property type="evidence" value="ECO:0007669"/>
    <property type="project" value="InterPro"/>
</dbReference>
<sequence>MKVYTIFAGVNGAGKSTLYNIEIIKNNDLGKRINTDEIVKEIGEWKNSSDQIKAARIGIQWRNEFIEKGISFNQETTLTGNTVLKGILKAKEKGFKIYLHYIGVKNVEIAKERVRIRVRNGGHGIPDKDIEKRYVESFENLKKVFKICDKITVYDNSEYIRECLLVENGDIIWNENIPEWLENIIKYI</sequence>
<dbReference type="Gene3D" id="3.40.50.300">
    <property type="entry name" value="P-loop containing nucleotide triphosphate hydrolases"/>
    <property type="match status" value="1"/>
</dbReference>
<dbReference type="Proteomes" id="UP000249008">
    <property type="component" value="Chromosome 1"/>
</dbReference>
<dbReference type="RefSeq" id="WP_005981004.1">
    <property type="nucleotide sequence ID" value="NZ_CABKNW010000005.1"/>
</dbReference>
<organism evidence="4 5">
    <name type="scientific">Fusobacterium ulcerans</name>
    <dbReference type="NCBI Taxonomy" id="861"/>
    <lineage>
        <taxon>Bacteria</taxon>
        <taxon>Fusobacteriati</taxon>
        <taxon>Fusobacteriota</taxon>
        <taxon>Fusobacteriia</taxon>
        <taxon>Fusobacteriales</taxon>
        <taxon>Fusobacteriaceae</taxon>
        <taxon>Fusobacterium</taxon>
    </lineage>
</organism>
<name>A0AAX2JEU5_9FUSO</name>
<dbReference type="GO" id="GO:0005524">
    <property type="term" value="F:ATP binding"/>
    <property type="evidence" value="ECO:0007669"/>
    <property type="project" value="UniProtKB-KW"/>
</dbReference>
<evidence type="ECO:0000313" key="5">
    <source>
        <dbReference type="Proteomes" id="UP000249008"/>
    </source>
</evidence>
<dbReference type="PANTHER" id="PTHR39206:SF1">
    <property type="entry name" value="SLL8004 PROTEIN"/>
    <property type="match status" value="1"/>
</dbReference>
<dbReference type="AlphaFoldDB" id="A0AAX2JEU5"/>
<feature type="domain" description="Zeta toxin" evidence="3">
    <location>
        <begin position="3"/>
        <end position="158"/>
    </location>
</feature>